<dbReference type="SUPFAM" id="SSF51064">
    <property type="entry name" value="Head domain of nucleotide exchange factor GrpE"/>
    <property type="match status" value="1"/>
</dbReference>
<dbReference type="Proteomes" id="UP000576969">
    <property type="component" value="Unassembled WGS sequence"/>
</dbReference>
<dbReference type="GO" id="GO:0051087">
    <property type="term" value="F:protein-folding chaperone binding"/>
    <property type="evidence" value="ECO:0007669"/>
    <property type="project" value="InterPro"/>
</dbReference>
<keyword evidence="3" id="KW-0346">Stress response</keyword>
<dbReference type="GO" id="GO:0042803">
    <property type="term" value="F:protein homodimerization activity"/>
    <property type="evidence" value="ECO:0007669"/>
    <property type="project" value="InterPro"/>
</dbReference>
<accession>A0A7Y9GL09</accession>
<dbReference type="PRINTS" id="PR00773">
    <property type="entry name" value="GRPEPROTEIN"/>
</dbReference>
<evidence type="ECO:0000256" key="5">
    <source>
        <dbReference type="SAM" id="Coils"/>
    </source>
</evidence>
<dbReference type="SUPFAM" id="SSF58014">
    <property type="entry name" value="Coiled-coil domain of nucleotide exchange factor GrpE"/>
    <property type="match status" value="1"/>
</dbReference>
<gene>
    <name evidence="3" type="primary">grpE</name>
    <name evidence="7" type="ORF">BJ991_000417</name>
</gene>
<protein>
    <recommendedName>
        <fullName evidence="3">Protein GrpE</fullName>
    </recommendedName>
    <alternativeName>
        <fullName evidence="3">HSP-70 cofactor</fullName>
    </alternativeName>
</protein>
<keyword evidence="8" id="KW-1185">Reference proteome</keyword>
<sequence>MADKDRNANPGPGGPDGEEVRPDEEGSEAQASGPVPQDGADASAQAEAHDELTVDDILGAPQNADAAAEDAVIADLESQLLNDLKRLQAEYANYRRRTEEQREVEIERAKGSVAKGLLPVLDDLDRAEKHGDLEEGSAFSVIAEKVRGVAARMGLAAYGEAGEPFDPQQHEAIFQAPTPGTSEPTVLEVVEVGYRLGTVELRPAKVVVAVPADPEASSGGQA</sequence>
<dbReference type="InterPro" id="IPR000740">
    <property type="entry name" value="GrpE"/>
</dbReference>
<name>A0A7Y9GL09_9MICO</name>
<dbReference type="HAMAP" id="MF_01151">
    <property type="entry name" value="GrpE"/>
    <property type="match status" value="1"/>
</dbReference>
<proteinExistence type="inferred from homology"/>
<dbReference type="Pfam" id="PF01025">
    <property type="entry name" value="GrpE"/>
    <property type="match status" value="1"/>
</dbReference>
<keyword evidence="5" id="KW-0175">Coiled coil</keyword>
<comment type="similarity">
    <text evidence="1 3 4">Belongs to the GrpE family.</text>
</comment>
<evidence type="ECO:0000256" key="1">
    <source>
        <dbReference type="ARBA" id="ARBA00009054"/>
    </source>
</evidence>
<evidence type="ECO:0000256" key="4">
    <source>
        <dbReference type="RuleBase" id="RU004478"/>
    </source>
</evidence>
<dbReference type="CDD" id="cd00446">
    <property type="entry name" value="GrpE"/>
    <property type="match status" value="1"/>
</dbReference>
<evidence type="ECO:0000313" key="8">
    <source>
        <dbReference type="Proteomes" id="UP000576969"/>
    </source>
</evidence>
<evidence type="ECO:0000256" key="2">
    <source>
        <dbReference type="ARBA" id="ARBA00023186"/>
    </source>
</evidence>
<dbReference type="PANTHER" id="PTHR21237:SF23">
    <property type="entry name" value="GRPE PROTEIN HOMOLOG, MITOCHONDRIAL"/>
    <property type="match status" value="1"/>
</dbReference>
<dbReference type="Gene3D" id="3.90.20.20">
    <property type="match status" value="1"/>
</dbReference>
<keyword evidence="3" id="KW-0963">Cytoplasm</keyword>
<comment type="function">
    <text evidence="3">Participates actively in the response to hyperosmotic and heat shock by preventing the aggregation of stress-denatured proteins, in association with DnaK and GrpE. It is the nucleotide exchange factor for DnaK and may function as a thermosensor. Unfolded proteins bind initially to DnaJ; upon interaction with the DnaJ-bound protein, DnaK hydrolyzes its bound ATP, resulting in the formation of a stable complex. GrpE releases ADP from DnaK; ATP binding to DnaK triggers the release of the substrate protein, thus completing the reaction cycle. Several rounds of ATP-dependent interactions between DnaJ, DnaK and GrpE are required for fully efficient folding.</text>
</comment>
<dbReference type="InterPro" id="IPR013805">
    <property type="entry name" value="GrpE_CC"/>
</dbReference>
<dbReference type="AlphaFoldDB" id="A0A7Y9GL09"/>
<evidence type="ECO:0000256" key="6">
    <source>
        <dbReference type="SAM" id="MobiDB-lite"/>
    </source>
</evidence>
<comment type="caution">
    <text evidence="7">The sequence shown here is derived from an EMBL/GenBank/DDBJ whole genome shotgun (WGS) entry which is preliminary data.</text>
</comment>
<organism evidence="7 8">
    <name type="scientific">Microbacterium immunditiarum</name>
    <dbReference type="NCBI Taxonomy" id="337480"/>
    <lineage>
        <taxon>Bacteria</taxon>
        <taxon>Bacillati</taxon>
        <taxon>Actinomycetota</taxon>
        <taxon>Actinomycetes</taxon>
        <taxon>Micrococcales</taxon>
        <taxon>Microbacteriaceae</taxon>
        <taxon>Microbacterium</taxon>
    </lineage>
</organism>
<comment type="subcellular location">
    <subcellularLocation>
        <location evidence="3">Cytoplasm</location>
    </subcellularLocation>
</comment>
<dbReference type="GO" id="GO:0000774">
    <property type="term" value="F:adenyl-nucleotide exchange factor activity"/>
    <property type="evidence" value="ECO:0007669"/>
    <property type="project" value="InterPro"/>
</dbReference>
<dbReference type="GO" id="GO:0006457">
    <property type="term" value="P:protein folding"/>
    <property type="evidence" value="ECO:0007669"/>
    <property type="project" value="InterPro"/>
</dbReference>
<reference evidence="7 8" key="1">
    <citation type="submission" date="2020-07" db="EMBL/GenBank/DDBJ databases">
        <title>Sequencing the genomes of 1000 actinobacteria strains.</title>
        <authorList>
            <person name="Klenk H.-P."/>
        </authorList>
    </citation>
    <scope>NUCLEOTIDE SEQUENCE [LARGE SCALE GENOMIC DNA]</scope>
    <source>
        <strain evidence="7 8">DSM 24662</strain>
    </source>
</reference>
<keyword evidence="2 3" id="KW-0143">Chaperone</keyword>
<dbReference type="EMBL" id="JACCBV010000001">
    <property type="protein sequence ID" value="NYE18389.1"/>
    <property type="molecule type" value="Genomic_DNA"/>
</dbReference>
<dbReference type="GO" id="GO:0005737">
    <property type="term" value="C:cytoplasm"/>
    <property type="evidence" value="ECO:0007669"/>
    <property type="project" value="UniProtKB-SubCell"/>
</dbReference>
<dbReference type="RefSeq" id="WP_179487023.1">
    <property type="nucleotide sequence ID" value="NZ_JACCBV010000001.1"/>
</dbReference>
<feature type="region of interest" description="Disordered" evidence="6">
    <location>
        <begin position="1"/>
        <end position="68"/>
    </location>
</feature>
<dbReference type="PANTHER" id="PTHR21237">
    <property type="entry name" value="GRPE PROTEIN"/>
    <property type="match status" value="1"/>
</dbReference>
<dbReference type="Gene3D" id="2.30.22.10">
    <property type="entry name" value="Head domain of nucleotide exchange factor GrpE"/>
    <property type="match status" value="1"/>
</dbReference>
<comment type="subunit">
    <text evidence="3">Homodimer.</text>
</comment>
<dbReference type="InterPro" id="IPR009012">
    <property type="entry name" value="GrpE_head"/>
</dbReference>
<feature type="coiled-coil region" evidence="5">
    <location>
        <begin position="77"/>
        <end position="104"/>
    </location>
</feature>
<evidence type="ECO:0000313" key="7">
    <source>
        <dbReference type="EMBL" id="NYE18389.1"/>
    </source>
</evidence>
<dbReference type="GO" id="GO:0051082">
    <property type="term" value="F:unfolded protein binding"/>
    <property type="evidence" value="ECO:0007669"/>
    <property type="project" value="TreeGrafter"/>
</dbReference>
<evidence type="ECO:0000256" key="3">
    <source>
        <dbReference type="HAMAP-Rule" id="MF_01151"/>
    </source>
</evidence>